<keyword evidence="8" id="KW-1185">Reference proteome</keyword>
<evidence type="ECO:0000256" key="3">
    <source>
        <dbReference type="ARBA" id="ARBA00012663"/>
    </source>
</evidence>
<proteinExistence type="inferred from homology"/>
<dbReference type="PANTHER" id="PTHR30480:SF13">
    <property type="entry name" value="BETA-HEXOSAMINIDASE"/>
    <property type="match status" value="1"/>
</dbReference>
<dbReference type="Pfam" id="PF00933">
    <property type="entry name" value="Glyco_hydro_3"/>
    <property type="match status" value="1"/>
</dbReference>
<comment type="catalytic activity">
    <reaction evidence="1">
        <text>Hydrolysis of terminal non-reducing N-acetyl-D-hexosamine residues in N-acetyl-beta-D-hexosaminides.</text>
        <dbReference type="EC" id="3.2.1.52"/>
    </reaction>
</comment>
<dbReference type="RefSeq" id="WP_055113489.1">
    <property type="nucleotide sequence ID" value="NZ_CXWA01000001.1"/>
</dbReference>
<evidence type="ECO:0000313" key="7">
    <source>
        <dbReference type="EMBL" id="CTQ70905.1"/>
    </source>
</evidence>
<keyword evidence="5 7" id="KW-0326">Glycosidase</keyword>
<feature type="domain" description="Glycoside hydrolase family 3 N-terminal" evidence="6">
    <location>
        <begin position="41"/>
        <end position="375"/>
    </location>
</feature>
<evidence type="ECO:0000256" key="1">
    <source>
        <dbReference type="ARBA" id="ARBA00001231"/>
    </source>
</evidence>
<sequence>MRVPHRFLAAIVYSFLLIVSGPGETRAEAVENVVRAEETATLQEKIGQMILVGFLGNTVDRAGFKQVRAQMESGEIGGVLYLGRNLKNRQSVRRMNAELKEAAQTHLPPLIAIDQEGGKVQRLKRHHGFPHTPAAKRMARRGNLPEAAKTYGALASALADWGFTLNLGPVVDVDVNPRNPIIGRLGRSYSSDPDRVADYGAAFVSAHRHHGVLTALKHFPGHGSSRRDSHKGAVDVTATWSSDELEPFRQLIDDANVDLIMTAHVINRSIESVNEDVPMSLSETALVEVLRNDLGFDGVVISDDIQMDAIRWNFSLEEAVLRAVQAQTDILLFANDKRPDPRIPEKVAKILLEAAENDPLLVRKIDAAYGRILTLKDRLRESHDPRTSDSRMPDSRLSAIAPGEHLCLLSPDQ</sequence>
<dbReference type="SUPFAM" id="SSF51445">
    <property type="entry name" value="(Trans)glycosidases"/>
    <property type="match status" value="1"/>
</dbReference>
<dbReference type="Proteomes" id="UP000049983">
    <property type="component" value="Unassembled WGS sequence"/>
</dbReference>
<dbReference type="OrthoDB" id="9786661at2"/>
<protein>
    <recommendedName>
        <fullName evidence="3">beta-N-acetylhexosaminidase</fullName>
        <ecNumber evidence="3">3.2.1.52</ecNumber>
    </recommendedName>
</protein>
<dbReference type="AlphaFoldDB" id="A0A0M7A6X8"/>
<dbReference type="InterPro" id="IPR036962">
    <property type="entry name" value="Glyco_hydro_3_N_sf"/>
</dbReference>
<dbReference type="Gene3D" id="3.20.20.300">
    <property type="entry name" value="Glycoside hydrolase, family 3, N-terminal domain"/>
    <property type="match status" value="1"/>
</dbReference>
<dbReference type="GO" id="GO:0009254">
    <property type="term" value="P:peptidoglycan turnover"/>
    <property type="evidence" value="ECO:0007669"/>
    <property type="project" value="TreeGrafter"/>
</dbReference>
<name>A0A0M7A6X8_9HYPH</name>
<dbReference type="PANTHER" id="PTHR30480">
    <property type="entry name" value="BETA-HEXOSAMINIDASE-RELATED"/>
    <property type="match status" value="1"/>
</dbReference>
<dbReference type="InterPro" id="IPR050226">
    <property type="entry name" value="NagZ_Beta-hexosaminidase"/>
</dbReference>
<dbReference type="GO" id="GO:0005975">
    <property type="term" value="P:carbohydrate metabolic process"/>
    <property type="evidence" value="ECO:0007669"/>
    <property type="project" value="InterPro"/>
</dbReference>
<evidence type="ECO:0000313" key="8">
    <source>
        <dbReference type="Proteomes" id="UP000049983"/>
    </source>
</evidence>
<evidence type="ECO:0000256" key="2">
    <source>
        <dbReference type="ARBA" id="ARBA00005336"/>
    </source>
</evidence>
<accession>A0A0M7A6X8</accession>
<dbReference type="STRING" id="311410.LA5095_01454"/>
<dbReference type="GO" id="GO:0004563">
    <property type="term" value="F:beta-N-acetylhexosaminidase activity"/>
    <property type="evidence" value="ECO:0007669"/>
    <property type="project" value="UniProtKB-EC"/>
</dbReference>
<dbReference type="GeneID" id="97670081"/>
<dbReference type="InterPro" id="IPR017853">
    <property type="entry name" value="GH"/>
</dbReference>
<gene>
    <name evidence="7" type="ORF">LA5096_02709</name>
</gene>
<dbReference type="EC" id="3.2.1.52" evidence="3"/>
<keyword evidence="4 7" id="KW-0378">Hydrolase</keyword>
<dbReference type="InterPro" id="IPR001764">
    <property type="entry name" value="Glyco_hydro_3_N"/>
</dbReference>
<evidence type="ECO:0000256" key="4">
    <source>
        <dbReference type="ARBA" id="ARBA00022801"/>
    </source>
</evidence>
<evidence type="ECO:0000256" key="5">
    <source>
        <dbReference type="ARBA" id="ARBA00023295"/>
    </source>
</evidence>
<evidence type="ECO:0000259" key="6">
    <source>
        <dbReference type="Pfam" id="PF00933"/>
    </source>
</evidence>
<dbReference type="EMBL" id="CXWC01000010">
    <property type="protein sequence ID" value="CTQ70905.1"/>
    <property type="molecule type" value="Genomic_DNA"/>
</dbReference>
<reference evidence="8" key="1">
    <citation type="submission" date="2015-07" db="EMBL/GenBank/DDBJ databases">
        <authorList>
            <person name="Rodrigo-Torres Lidia"/>
            <person name="Arahal R.David."/>
        </authorList>
    </citation>
    <scope>NUCLEOTIDE SEQUENCE [LARGE SCALE GENOMIC DNA]</scope>
    <source>
        <strain evidence="8">CECT 5096</strain>
    </source>
</reference>
<organism evidence="7 8">
    <name type="scientific">Roseibium album</name>
    <dbReference type="NCBI Taxonomy" id="311410"/>
    <lineage>
        <taxon>Bacteria</taxon>
        <taxon>Pseudomonadati</taxon>
        <taxon>Pseudomonadota</taxon>
        <taxon>Alphaproteobacteria</taxon>
        <taxon>Hyphomicrobiales</taxon>
        <taxon>Stappiaceae</taxon>
        <taxon>Roseibium</taxon>
    </lineage>
</organism>
<comment type="similarity">
    <text evidence="2">Belongs to the glycosyl hydrolase 3 family.</text>
</comment>